<dbReference type="EMBL" id="CP014544">
    <property type="protein sequence ID" value="AMO68544.1"/>
    <property type="molecule type" value="Genomic_DNA"/>
</dbReference>
<dbReference type="STRING" id="1470434.AZF00_09630"/>
<name>A0A127M5L7_9GAMM</name>
<protein>
    <submittedName>
        <fullName evidence="1">Uncharacterized protein</fullName>
    </submittedName>
</protein>
<dbReference type="AlphaFoldDB" id="A0A127M5L7"/>
<dbReference type="KEGG" id="zal:AZF00_09630"/>
<dbReference type="RefSeq" id="WP_008250004.1">
    <property type="nucleotide sequence ID" value="NZ_CP014544.1"/>
</dbReference>
<reference evidence="1 2" key="1">
    <citation type="submission" date="2015-12" db="EMBL/GenBank/DDBJ databases">
        <authorList>
            <person name="Shamseldin A."/>
            <person name="Moawad H."/>
            <person name="Abd El-Rahim W.M."/>
            <person name="Sadowsky M.J."/>
        </authorList>
    </citation>
    <scope>NUCLEOTIDE SEQUENCE [LARGE SCALE GENOMIC DNA]</scope>
    <source>
        <strain evidence="1 2">SM2</strain>
    </source>
</reference>
<organism evidence="1 2">
    <name type="scientific">Zhongshania aliphaticivorans</name>
    <dbReference type="NCBI Taxonomy" id="1470434"/>
    <lineage>
        <taxon>Bacteria</taxon>
        <taxon>Pseudomonadati</taxon>
        <taxon>Pseudomonadota</taxon>
        <taxon>Gammaproteobacteria</taxon>
        <taxon>Cellvibrionales</taxon>
        <taxon>Spongiibacteraceae</taxon>
        <taxon>Zhongshania</taxon>
    </lineage>
</organism>
<evidence type="ECO:0000313" key="1">
    <source>
        <dbReference type="EMBL" id="AMO68544.1"/>
    </source>
</evidence>
<evidence type="ECO:0000313" key="2">
    <source>
        <dbReference type="Proteomes" id="UP000074119"/>
    </source>
</evidence>
<proteinExistence type="predicted"/>
<sequence>MSFWRKSKSSALEAKCYSMHGPQSTISLCPISQRLSYSANFSAQTPESIAGRIQEDYRFSPDADTLNYFISLSERLTKANDAKVKAAKL</sequence>
<accession>A0A127M5L7</accession>
<dbReference type="Proteomes" id="UP000074119">
    <property type="component" value="Chromosome"/>
</dbReference>
<gene>
    <name evidence="1" type="ORF">AZF00_09630</name>
</gene>